<dbReference type="Proteomes" id="UP000245250">
    <property type="component" value="Chromosome"/>
</dbReference>
<sequence length="64" mass="7786">MNIFLPQIKGLKRIFYKNILISFSTQNCRDAPQCVYVQHIDNNCVKRWNKYFLPQIKGLKRFFF</sequence>
<name>A0A2S1YH27_9FLAO</name>
<proteinExistence type="predicted"/>
<dbReference type="KEGG" id="fcr:HYN56_03590"/>
<evidence type="ECO:0000313" key="1">
    <source>
        <dbReference type="EMBL" id="AWK03353.1"/>
    </source>
</evidence>
<keyword evidence="2" id="KW-1185">Reference proteome</keyword>
<dbReference type="AlphaFoldDB" id="A0A2S1YH27"/>
<evidence type="ECO:0000313" key="2">
    <source>
        <dbReference type="Proteomes" id="UP000245250"/>
    </source>
</evidence>
<protein>
    <submittedName>
        <fullName evidence="1">Uncharacterized protein</fullName>
    </submittedName>
</protein>
<dbReference type="EMBL" id="CP029255">
    <property type="protein sequence ID" value="AWK03353.1"/>
    <property type="molecule type" value="Genomic_DNA"/>
</dbReference>
<gene>
    <name evidence="1" type="ORF">HYN56_03590</name>
</gene>
<accession>A0A2S1YH27</accession>
<organism evidence="1 2">
    <name type="scientific">Flavobacterium crocinum</name>
    <dbReference type="NCBI Taxonomy" id="2183896"/>
    <lineage>
        <taxon>Bacteria</taxon>
        <taxon>Pseudomonadati</taxon>
        <taxon>Bacteroidota</taxon>
        <taxon>Flavobacteriia</taxon>
        <taxon>Flavobacteriales</taxon>
        <taxon>Flavobacteriaceae</taxon>
        <taxon>Flavobacterium</taxon>
    </lineage>
</organism>
<reference evidence="1 2" key="1">
    <citation type="submission" date="2018-05" db="EMBL/GenBank/DDBJ databases">
        <title>Genome sequencing of Flavobacterium sp. HYN0056.</title>
        <authorList>
            <person name="Yi H."/>
            <person name="Baek C."/>
        </authorList>
    </citation>
    <scope>NUCLEOTIDE SEQUENCE [LARGE SCALE GENOMIC DNA]</scope>
    <source>
        <strain evidence="1 2">HYN0056</strain>
    </source>
</reference>